<dbReference type="InterPro" id="IPR013780">
    <property type="entry name" value="Glyco_hydro_b"/>
</dbReference>
<evidence type="ECO:0000259" key="5">
    <source>
        <dbReference type="Pfam" id="PF13802"/>
    </source>
</evidence>
<dbReference type="Gene3D" id="2.60.40.1760">
    <property type="entry name" value="glycosyl hydrolase (family 31)"/>
    <property type="match status" value="1"/>
</dbReference>
<protein>
    <submittedName>
        <fullName evidence="8">Alpha-D-xyloside xylohydrolase</fullName>
    </submittedName>
</protein>
<dbReference type="Pfam" id="PF01055">
    <property type="entry name" value="Glyco_hydro_31_2nd"/>
    <property type="match status" value="1"/>
</dbReference>
<comment type="similarity">
    <text evidence="1 2">Belongs to the glycosyl hydrolase 31 family.</text>
</comment>
<organism evidence="8 9">
    <name type="scientific">Chitinophaga niabensis</name>
    <dbReference type="NCBI Taxonomy" id="536979"/>
    <lineage>
        <taxon>Bacteria</taxon>
        <taxon>Pseudomonadati</taxon>
        <taxon>Bacteroidota</taxon>
        <taxon>Chitinophagia</taxon>
        <taxon>Chitinophagales</taxon>
        <taxon>Chitinophagaceae</taxon>
        <taxon>Chitinophaga</taxon>
    </lineage>
</organism>
<dbReference type="SUPFAM" id="SSF51445">
    <property type="entry name" value="(Trans)glycosidases"/>
    <property type="match status" value="1"/>
</dbReference>
<dbReference type="Pfam" id="PF21365">
    <property type="entry name" value="Glyco_hydro_31_3rd"/>
    <property type="match status" value="1"/>
</dbReference>
<proteinExistence type="inferred from homology"/>
<dbReference type="CDD" id="cd06592">
    <property type="entry name" value="GH31_NET37"/>
    <property type="match status" value="1"/>
</dbReference>
<evidence type="ECO:0000259" key="7">
    <source>
        <dbReference type="Pfam" id="PF21365"/>
    </source>
</evidence>
<feature type="domain" description="Glycosyl hydrolase family 31 C-terminal" evidence="7">
    <location>
        <begin position="572"/>
        <end position="640"/>
    </location>
</feature>
<gene>
    <name evidence="8" type="ORF">SAMN04488055_0730</name>
</gene>
<feature type="chain" id="PRO_5012139089" evidence="3">
    <location>
        <begin position="38"/>
        <end position="723"/>
    </location>
</feature>
<dbReference type="PANTHER" id="PTHR43863:SF2">
    <property type="entry name" value="MALTASE-GLUCOAMYLASE"/>
    <property type="match status" value="1"/>
</dbReference>
<evidence type="ECO:0000256" key="2">
    <source>
        <dbReference type="RuleBase" id="RU361185"/>
    </source>
</evidence>
<dbReference type="SUPFAM" id="SSF51011">
    <property type="entry name" value="Glycosyl hydrolase domain"/>
    <property type="match status" value="1"/>
</dbReference>
<dbReference type="Gene3D" id="3.20.20.80">
    <property type="entry name" value="Glycosidases"/>
    <property type="match status" value="1"/>
</dbReference>
<name>A0A1N6DGV3_9BACT</name>
<dbReference type="InterPro" id="IPR011013">
    <property type="entry name" value="Gal_mutarotase_sf_dom"/>
</dbReference>
<keyword evidence="3" id="KW-0732">Signal</keyword>
<evidence type="ECO:0000256" key="1">
    <source>
        <dbReference type="ARBA" id="ARBA00007806"/>
    </source>
</evidence>
<sequence>MEILANFCPIVSTNMKIMLRSFVILVCLSFFTANANAQLQWKEVEPGIWKATAGVPEKITLLSVANVTPAKNALQQLPAAQFPLAKDEITSRVVDGKVYLKFPLVKEEELFGLGLNFKTVAQRGRVSQLHMDHYGGKDDGRTHAPVPFYVSSRGYGVLIDAARYITVYAGSAVRVDSKNPPELMDRNTNKNWDSSPYSDAVEILVPASGVDIYIFGGPTAMNAVQRYNLFNGGGYLPPKWGLGFTQRVPTLYSQSDILREANEFEAHNFPLDFIGVEPGWHSMAYPCTFEWDATRFPDPKGFINSLLQKGIRANLWLNPYVSPKSSLYPKVKPFSGSHTVWNGIVTDFTIPEARNIFKEHFIKNHISLGVSGYKMDENDGYDKWLWPDVATFPSGTSAEQMRQIYGLQMQKMTDEWYREQNQRTYGLVRASNAGASNLPYVIYNDYYSHPDFITALVNSSFIGVLWTPEVRASKSAEEWVRRMQSVCFSPMAMLNAWADGTKPWSFPEVEKAVQEVATLRMRLLPYLYSTFAQYHFEGKPPFRSMNLVDGFAYAPQVTAGKLDATLNPYEAKTKSDLKDQYMMGDNILVAPVFAGEKSRKVYLPAGKWYDFYTGKLAGENQVITVQAELEKIPLFVRDGGLVPMVPARRQAPKAGEVLPLEVRVYGTAPGTFTLYDDDGTTFNFEKGAYNKVELKSANRSMSAPANGKPFGYDKKVTWTFMTK</sequence>
<dbReference type="GO" id="GO:0004553">
    <property type="term" value="F:hydrolase activity, hydrolyzing O-glycosyl compounds"/>
    <property type="evidence" value="ECO:0007669"/>
    <property type="project" value="InterPro"/>
</dbReference>
<dbReference type="InterPro" id="IPR033403">
    <property type="entry name" value="DUF5110"/>
</dbReference>
<dbReference type="GO" id="GO:0005975">
    <property type="term" value="P:carbohydrate metabolic process"/>
    <property type="evidence" value="ECO:0007669"/>
    <property type="project" value="InterPro"/>
</dbReference>
<dbReference type="STRING" id="536979.SAMN04488055_0730"/>
<dbReference type="InterPro" id="IPR025887">
    <property type="entry name" value="Glyco_hydro_31_N_dom"/>
</dbReference>
<dbReference type="InterPro" id="IPR000322">
    <property type="entry name" value="Glyco_hydro_31_TIM"/>
</dbReference>
<keyword evidence="2" id="KW-0326">Glycosidase</keyword>
<dbReference type="InterPro" id="IPR048395">
    <property type="entry name" value="Glyco_hydro_31_C"/>
</dbReference>
<evidence type="ECO:0000313" key="9">
    <source>
        <dbReference type="Proteomes" id="UP000185003"/>
    </source>
</evidence>
<evidence type="ECO:0000313" key="8">
    <source>
        <dbReference type="EMBL" id="SIN69956.1"/>
    </source>
</evidence>
<dbReference type="InterPro" id="IPR017853">
    <property type="entry name" value="GH"/>
</dbReference>
<feature type="domain" description="DUF5110" evidence="6">
    <location>
        <begin position="659"/>
        <end position="697"/>
    </location>
</feature>
<feature type="signal peptide" evidence="3">
    <location>
        <begin position="1"/>
        <end position="37"/>
    </location>
</feature>
<dbReference type="PANTHER" id="PTHR43863">
    <property type="entry name" value="HYDROLASE, PUTATIVE (AFU_ORTHOLOGUE AFUA_1G03140)-RELATED"/>
    <property type="match status" value="1"/>
</dbReference>
<keyword evidence="9" id="KW-1185">Reference proteome</keyword>
<dbReference type="EMBL" id="FSRA01000001">
    <property type="protein sequence ID" value="SIN69956.1"/>
    <property type="molecule type" value="Genomic_DNA"/>
</dbReference>
<dbReference type="Gene3D" id="2.60.40.1180">
    <property type="entry name" value="Golgi alpha-mannosidase II"/>
    <property type="match status" value="2"/>
</dbReference>
<accession>A0A1N6DGV3</accession>
<evidence type="ECO:0000259" key="4">
    <source>
        <dbReference type="Pfam" id="PF01055"/>
    </source>
</evidence>
<dbReference type="InterPro" id="IPR051816">
    <property type="entry name" value="Glycosyl_Hydrolase_31"/>
</dbReference>
<reference evidence="8 9" key="1">
    <citation type="submission" date="2016-11" db="EMBL/GenBank/DDBJ databases">
        <authorList>
            <person name="Jaros S."/>
            <person name="Januszkiewicz K."/>
            <person name="Wedrychowicz H."/>
        </authorList>
    </citation>
    <scope>NUCLEOTIDE SEQUENCE [LARGE SCALE GENOMIC DNA]</scope>
    <source>
        <strain evidence="8 9">DSM 24787</strain>
    </source>
</reference>
<feature type="domain" description="Glycoside hydrolase family 31 TIM barrel" evidence="4">
    <location>
        <begin position="235"/>
        <end position="529"/>
    </location>
</feature>
<keyword evidence="2 8" id="KW-0378">Hydrolase</keyword>
<dbReference type="Proteomes" id="UP000185003">
    <property type="component" value="Unassembled WGS sequence"/>
</dbReference>
<dbReference type="Pfam" id="PF17137">
    <property type="entry name" value="DUF5110"/>
    <property type="match status" value="1"/>
</dbReference>
<dbReference type="Pfam" id="PF13802">
    <property type="entry name" value="Gal_mutarotas_2"/>
    <property type="match status" value="1"/>
</dbReference>
<evidence type="ECO:0000259" key="6">
    <source>
        <dbReference type="Pfam" id="PF17137"/>
    </source>
</evidence>
<dbReference type="GO" id="GO:0030246">
    <property type="term" value="F:carbohydrate binding"/>
    <property type="evidence" value="ECO:0007669"/>
    <property type="project" value="InterPro"/>
</dbReference>
<dbReference type="SUPFAM" id="SSF74650">
    <property type="entry name" value="Galactose mutarotase-like"/>
    <property type="match status" value="1"/>
</dbReference>
<evidence type="ECO:0000256" key="3">
    <source>
        <dbReference type="SAM" id="SignalP"/>
    </source>
</evidence>
<dbReference type="CDD" id="cd14752">
    <property type="entry name" value="GH31_N"/>
    <property type="match status" value="1"/>
</dbReference>
<feature type="domain" description="Glycoside hydrolase family 31 N-terminal" evidence="5">
    <location>
        <begin position="97"/>
        <end position="164"/>
    </location>
</feature>
<dbReference type="AlphaFoldDB" id="A0A1N6DGV3"/>